<dbReference type="InterPro" id="IPR011013">
    <property type="entry name" value="Gal_mutarotase_sf_dom"/>
</dbReference>
<keyword evidence="2" id="KW-0328">Glycosyltransferase</keyword>
<evidence type="ECO:0000256" key="4">
    <source>
        <dbReference type="PIRSR" id="PIRSR036289-50"/>
    </source>
</evidence>
<dbReference type="InterPro" id="IPR008928">
    <property type="entry name" value="6-hairpin_glycosidase_sf"/>
</dbReference>
<dbReference type="Gene3D" id="1.50.10.10">
    <property type="match status" value="1"/>
</dbReference>
<gene>
    <name evidence="9" type="ORF">IAB74_05700</name>
</gene>
<evidence type="ECO:0000259" key="6">
    <source>
        <dbReference type="Pfam" id="PF03632"/>
    </source>
</evidence>
<sequence length="716" mass="80860">MISCYKNPNKLWCLEEEGYRPEKTKHYEGLLTQGSQGLHLRASYEEGLAAAPQDESYMRLPANVTVEKPRHPRSKAGCYIPGVTGIHPLLNEVVVNLPNPLTIRLWAEGEPVDMDSPQMGDYARHLDMRDGVLYRSFSWKTDKGLVSWGISRYVSRAVPGLIVQRLEVSADYEANIRLEAAVDTKVTTNGYNHFTDREEFRVAGCFGAAVDTDNGDHVEMVSVLSPNAGEPETWEGVLTPGKTMEVWRLTLAASSRDEKAPCREEMCQKLNSLIVNPSALYAPHAAAWDALWEKGRVEIQGDEEAQRAVNMALYHLLRSANPRDSRVAVCAKGYAGEAYFGHFFWDTEMYLLPYFLYTNPETARALVGFRLNTLEGARKNAAHYGYPGARYPWESSLTGEEQCPNWQYCDHEVHVTADVAFGIWHTYTATRDLEFLKKAMPVLAETARYWLARCHFDADGSVHINGVMGPDEYICFCDDNAYTNTLVKKALGYTLESCRLTGSELLSQQEQEKIRACMEGLTVFRDSRGILQQCRDFDRYEEPDFETLWPDRSRPFGGTVSQERNYRTKALKQADVLMLPYLFPDSMGQEELEKTYAYYYPYTTHDSSLSYIIHAILKARMGHGDEALTLFRKSLGIDLDGGAAEGIHIANCGGIWQGVVLGFCGMGCSYQQEKLTFAPHLPAHWRKVSFPVVWQGQEHFVEITHEGVVIDGEKQK</sequence>
<dbReference type="AlphaFoldDB" id="A0A9D0Z3N2"/>
<organism evidence="9 10">
    <name type="scientific">Candidatus Faecousia excrementigallinarum</name>
    <dbReference type="NCBI Taxonomy" id="2840806"/>
    <lineage>
        <taxon>Bacteria</taxon>
        <taxon>Bacillati</taxon>
        <taxon>Bacillota</taxon>
        <taxon>Clostridia</taxon>
        <taxon>Eubacteriales</taxon>
        <taxon>Oscillospiraceae</taxon>
        <taxon>Faecousia</taxon>
    </lineage>
</organism>
<protein>
    <submittedName>
        <fullName evidence="9">Glycoside hydrolase family 65 protein</fullName>
    </submittedName>
</protein>
<dbReference type="GO" id="GO:0016757">
    <property type="term" value="F:glycosyltransferase activity"/>
    <property type="evidence" value="ECO:0007669"/>
    <property type="project" value="UniProtKB-KW"/>
</dbReference>
<reference evidence="9" key="2">
    <citation type="journal article" date="2021" name="PeerJ">
        <title>Extensive microbial diversity within the chicken gut microbiome revealed by metagenomics and culture.</title>
        <authorList>
            <person name="Gilroy R."/>
            <person name="Ravi A."/>
            <person name="Getino M."/>
            <person name="Pursley I."/>
            <person name="Horton D.L."/>
            <person name="Alikhan N.F."/>
            <person name="Baker D."/>
            <person name="Gharbi K."/>
            <person name="Hall N."/>
            <person name="Watson M."/>
            <person name="Adriaenssens E.M."/>
            <person name="Foster-Nyarko E."/>
            <person name="Jarju S."/>
            <person name="Secka A."/>
            <person name="Antonio M."/>
            <person name="Oren A."/>
            <person name="Chaudhuri R.R."/>
            <person name="La Ragione R."/>
            <person name="Hildebrand F."/>
            <person name="Pallen M.J."/>
        </authorList>
    </citation>
    <scope>NUCLEOTIDE SEQUENCE</scope>
    <source>
        <strain evidence="9">13361</strain>
    </source>
</reference>
<dbReference type="GO" id="GO:0004553">
    <property type="term" value="F:hydrolase activity, hydrolyzing O-glycosyl compounds"/>
    <property type="evidence" value="ECO:0007669"/>
    <property type="project" value="TreeGrafter"/>
</dbReference>
<keyword evidence="3" id="KW-0808">Transferase</keyword>
<dbReference type="PIRSF" id="PIRSF036289">
    <property type="entry name" value="Glycosyl_hydrolase_malt_phosph"/>
    <property type="match status" value="1"/>
</dbReference>
<evidence type="ECO:0000259" key="8">
    <source>
        <dbReference type="Pfam" id="PF03636"/>
    </source>
</evidence>
<dbReference type="InterPro" id="IPR005194">
    <property type="entry name" value="Glyco_hydro_65_C"/>
</dbReference>
<feature type="domain" description="Glycoside hydrolase family 65 central catalytic" evidence="6">
    <location>
        <begin position="311"/>
        <end position="657"/>
    </location>
</feature>
<dbReference type="GO" id="GO:0030246">
    <property type="term" value="F:carbohydrate binding"/>
    <property type="evidence" value="ECO:0007669"/>
    <property type="project" value="InterPro"/>
</dbReference>
<evidence type="ECO:0000256" key="2">
    <source>
        <dbReference type="ARBA" id="ARBA00022676"/>
    </source>
</evidence>
<comment type="similarity">
    <text evidence="1">Belongs to the glycosyl hydrolase 65 family.</text>
</comment>
<dbReference type="PANTHER" id="PTHR11051">
    <property type="entry name" value="GLYCOSYL HYDROLASE-RELATED"/>
    <property type="match status" value="1"/>
</dbReference>
<evidence type="ECO:0000256" key="3">
    <source>
        <dbReference type="ARBA" id="ARBA00022679"/>
    </source>
</evidence>
<dbReference type="SUPFAM" id="SSF48208">
    <property type="entry name" value="Six-hairpin glycosidases"/>
    <property type="match status" value="1"/>
</dbReference>
<name>A0A9D0Z3N2_9FIRM</name>
<accession>A0A9D0Z3N2</accession>
<keyword evidence="9" id="KW-0378">Hydrolase</keyword>
<evidence type="ECO:0000259" key="7">
    <source>
        <dbReference type="Pfam" id="PF03633"/>
    </source>
</evidence>
<dbReference type="PANTHER" id="PTHR11051:SF8">
    <property type="entry name" value="PROTEIN-GLUCOSYLGALACTOSYLHYDROXYLYSINE GLUCOSIDASE"/>
    <property type="match status" value="1"/>
</dbReference>
<dbReference type="Proteomes" id="UP000886796">
    <property type="component" value="Unassembled WGS sequence"/>
</dbReference>
<dbReference type="Pfam" id="PF03633">
    <property type="entry name" value="Glyco_hydro_65C"/>
    <property type="match status" value="1"/>
</dbReference>
<evidence type="ECO:0000313" key="10">
    <source>
        <dbReference type="Proteomes" id="UP000886796"/>
    </source>
</evidence>
<dbReference type="InterPro" id="IPR012341">
    <property type="entry name" value="6hp_glycosidase-like_sf"/>
</dbReference>
<feature type="domain" description="Glycoside hydrolase family 65 N-terminal" evidence="8">
    <location>
        <begin position="16"/>
        <end position="255"/>
    </location>
</feature>
<dbReference type="InterPro" id="IPR017045">
    <property type="entry name" value="Malt_Pase/Glycosyl_Hdrlase"/>
</dbReference>
<evidence type="ECO:0000313" key="9">
    <source>
        <dbReference type="EMBL" id="HIQ67981.1"/>
    </source>
</evidence>
<feature type="active site" description="Proton donor" evidence="4">
    <location>
        <position position="472"/>
    </location>
</feature>
<reference evidence="9" key="1">
    <citation type="submission" date="2020-10" db="EMBL/GenBank/DDBJ databases">
        <authorList>
            <person name="Gilroy R."/>
        </authorList>
    </citation>
    <scope>NUCLEOTIDE SEQUENCE</scope>
    <source>
        <strain evidence="9">13361</strain>
    </source>
</reference>
<dbReference type="Gene3D" id="2.60.420.10">
    <property type="entry name" value="Maltose phosphorylase, domain 3"/>
    <property type="match status" value="1"/>
</dbReference>
<feature type="binding site" evidence="5">
    <location>
        <begin position="345"/>
        <end position="346"/>
    </location>
    <ligand>
        <name>substrate</name>
    </ligand>
</feature>
<dbReference type="Gene3D" id="2.70.98.40">
    <property type="entry name" value="Glycoside hydrolase, family 65, N-terminal domain"/>
    <property type="match status" value="1"/>
</dbReference>
<evidence type="ECO:0000256" key="5">
    <source>
        <dbReference type="PIRSR" id="PIRSR036289-51"/>
    </source>
</evidence>
<dbReference type="GO" id="GO:0005975">
    <property type="term" value="P:carbohydrate metabolic process"/>
    <property type="evidence" value="ECO:0007669"/>
    <property type="project" value="InterPro"/>
</dbReference>
<dbReference type="EMBL" id="DVFK01000080">
    <property type="protein sequence ID" value="HIQ67981.1"/>
    <property type="molecule type" value="Genomic_DNA"/>
</dbReference>
<feature type="binding site" evidence="5">
    <location>
        <begin position="572"/>
        <end position="573"/>
    </location>
    <ligand>
        <name>substrate</name>
    </ligand>
</feature>
<dbReference type="InterPro" id="IPR005196">
    <property type="entry name" value="Glyco_hydro_65_N"/>
</dbReference>
<evidence type="ECO:0000256" key="1">
    <source>
        <dbReference type="ARBA" id="ARBA00006768"/>
    </source>
</evidence>
<dbReference type="Pfam" id="PF03636">
    <property type="entry name" value="Glyco_hydro_65N"/>
    <property type="match status" value="1"/>
</dbReference>
<dbReference type="InterPro" id="IPR005195">
    <property type="entry name" value="Glyco_hydro_65_M"/>
</dbReference>
<comment type="caution">
    <text evidence="9">The sequence shown here is derived from an EMBL/GenBank/DDBJ whole genome shotgun (WGS) entry which is preliminary data.</text>
</comment>
<dbReference type="InterPro" id="IPR037018">
    <property type="entry name" value="GH65_N"/>
</dbReference>
<proteinExistence type="inferred from homology"/>
<dbReference type="SUPFAM" id="SSF74650">
    <property type="entry name" value="Galactose mutarotase-like"/>
    <property type="match status" value="1"/>
</dbReference>
<feature type="domain" description="Glycoside hydrolase family 65 C-terminal" evidence="7">
    <location>
        <begin position="672"/>
        <end position="711"/>
    </location>
</feature>
<dbReference type="Pfam" id="PF03632">
    <property type="entry name" value="Glyco_hydro_65m"/>
    <property type="match status" value="1"/>
</dbReference>